<evidence type="ECO:0000313" key="3">
    <source>
        <dbReference type="Proteomes" id="UP000005741"/>
    </source>
</evidence>
<keyword evidence="3" id="KW-1185">Reference proteome</keyword>
<dbReference type="CDD" id="cd02440">
    <property type="entry name" value="AdoMet_MTases"/>
    <property type="match status" value="1"/>
</dbReference>
<dbReference type="SUPFAM" id="SSF53335">
    <property type="entry name" value="S-adenosyl-L-methionine-dependent methyltransferases"/>
    <property type="match status" value="1"/>
</dbReference>
<accession>H1YWU0</accession>
<dbReference type="PANTHER" id="PTHR43591">
    <property type="entry name" value="METHYLTRANSFERASE"/>
    <property type="match status" value="1"/>
</dbReference>
<evidence type="ECO:0000313" key="2">
    <source>
        <dbReference type="EMBL" id="EHQ36831.1"/>
    </source>
</evidence>
<dbReference type="InParanoid" id="H1YWU0"/>
<gene>
    <name evidence="2" type="ORF">Metlim_2796</name>
</gene>
<dbReference type="EMBL" id="CM001436">
    <property type="protein sequence ID" value="EHQ36831.1"/>
    <property type="molecule type" value="Genomic_DNA"/>
</dbReference>
<dbReference type="Pfam" id="PF13847">
    <property type="entry name" value="Methyltransf_31"/>
    <property type="match status" value="1"/>
</dbReference>
<reference evidence="2 3" key="1">
    <citation type="submission" date="2011-10" db="EMBL/GenBank/DDBJ databases">
        <title>The Improved High-Quality Draft genome of Methanoplanus limicola DSM 2279.</title>
        <authorList>
            <consortium name="US DOE Joint Genome Institute (JGI-PGF)"/>
            <person name="Lucas S."/>
            <person name="Copeland A."/>
            <person name="Lapidus A."/>
            <person name="Glavina del Rio T."/>
            <person name="Dalin E."/>
            <person name="Tice H."/>
            <person name="Bruce D."/>
            <person name="Goodwin L."/>
            <person name="Pitluck S."/>
            <person name="Peters L."/>
            <person name="Mikhailova N."/>
            <person name="Lu M."/>
            <person name="Kyrpides N."/>
            <person name="Mavromatis K."/>
            <person name="Ivanova N."/>
            <person name="Markowitz V."/>
            <person name="Cheng J.-F."/>
            <person name="Hugenholtz P."/>
            <person name="Woyke T."/>
            <person name="Wu D."/>
            <person name="Wirth R."/>
            <person name="Brambilla E.-M."/>
            <person name="Klenk H.-P."/>
            <person name="Eisen J.A."/>
        </authorList>
    </citation>
    <scope>NUCLEOTIDE SEQUENCE [LARGE SCALE GENOMIC DNA]</scope>
    <source>
        <strain evidence="2 3">DSM 2279</strain>
    </source>
</reference>
<dbReference type="STRING" id="937775.Metlim_2796"/>
<name>H1YWU0_9EURY</name>
<dbReference type="Proteomes" id="UP000005741">
    <property type="component" value="Chromosome"/>
</dbReference>
<dbReference type="GO" id="GO:0032259">
    <property type="term" value="P:methylation"/>
    <property type="evidence" value="ECO:0007669"/>
    <property type="project" value="UniProtKB-KW"/>
</dbReference>
<dbReference type="GO" id="GO:0008168">
    <property type="term" value="F:methyltransferase activity"/>
    <property type="evidence" value="ECO:0007669"/>
    <property type="project" value="UniProtKB-KW"/>
</dbReference>
<organism evidence="2 3">
    <name type="scientific">Methanoplanus limicola DSM 2279</name>
    <dbReference type="NCBI Taxonomy" id="937775"/>
    <lineage>
        <taxon>Archaea</taxon>
        <taxon>Methanobacteriati</taxon>
        <taxon>Methanobacteriota</taxon>
        <taxon>Stenosarchaea group</taxon>
        <taxon>Methanomicrobia</taxon>
        <taxon>Methanomicrobiales</taxon>
        <taxon>Methanomicrobiaceae</taxon>
        <taxon>Methanoplanus</taxon>
    </lineage>
</organism>
<feature type="domain" description="Methyltransferase" evidence="1">
    <location>
        <begin position="48"/>
        <end position="199"/>
    </location>
</feature>
<evidence type="ECO:0000259" key="1">
    <source>
        <dbReference type="Pfam" id="PF13847"/>
    </source>
</evidence>
<dbReference type="OrthoDB" id="57427at2157"/>
<proteinExistence type="predicted"/>
<dbReference type="PANTHER" id="PTHR43591:SF24">
    <property type="entry name" value="2-METHOXY-6-POLYPRENYL-1,4-BENZOQUINOL METHYLASE, MITOCHONDRIAL"/>
    <property type="match status" value="1"/>
</dbReference>
<dbReference type="HOGENOM" id="CLU_1276207_0_0_2"/>
<keyword evidence="2" id="KW-0808">Transferase</keyword>
<dbReference type="InterPro" id="IPR025714">
    <property type="entry name" value="Methyltranfer_dom"/>
</dbReference>
<dbReference type="InterPro" id="IPR029063">
    <property type="entry name" value="SAM-dependent_MTases_sf"/>
</dbReference>
<keyword evidence="2" id="KW-0489">Methyltransferase</keyword>
<sequence>MYPARIPEITEDLFSAEEAAEYRTLQESLLKRGLIPLKGVTEAGINHGTVLEVGPGPGYLGLEWLGSREVRPDSELVAIDINRNMIAIARAASDNYREEGRYSLIQGDAEKMPFCRNTFDGAFSAYSLHEWKDPVNVISGIDRILKKSSSAIIIDLKRNILPKFIQKEKSMMRNQSRKNFESSVRAAYTGHEIDGIMSKAGIHYYHICEDSFNLKISWKKD</sequence>
<dbReference type="RefSeq" id="WP_004079498.1">
    <property type="nucleotide sequence ID" value="NZ_CM001436.1"/>
</dbReference>
<dbReference type="AlphaFoldDB" id="H1YWU0"/>
<dbReference type="Gene3D" id="3.40.50.150">
    <property type="entry name" value="Vaccinia Virus protein VP39"/>
    <property type="match status" value="1"/>
</dbReference>
<protein>
    <submittedName>
        <fullName evidence="2">Methyltransferase type 11</fullName>
    </submittedName>
</protein>